<feature type="transmembrane region" description="Helical" evidence="10">
    <location>
        <begin position="680"/>
        <end position="699"/>
    </location>
</feature>
<dbReference type="AlphaFoldDB" id="J4I926"/>
<dbReference type="Proteomes" id="UP000006352">
    <property type="component" value="Unassembled WGS sequence"/>
</dbReference>
<evidence type="ECO:0000256" key="9">
    <source>
        <dbReference type="ARBA" id="ARBA00023136"/>
    </source>
</evidence>
<organism evidence="14 15">
    <name type="scientific">Fibroporia radiculosa</name>
    <dbReference type="NCBI Taxonomy" id="599839"/>
    <lineage>
        <taxon>Eukaryota</taxon>
        <taxon>Fungi</taxon>
        <taxon>Dikarya</taxon>
        <taxon>Basidiomycota</taxon>
        <taxon>Agaricomycotina</taxon>
        <taxon>Agaricomycetes</taxon>
        <taxon>Polyporales</taxon>
        <taxon>Fibroporiaceae</taxon>
        <taxon>Fibroporia</taxon>
    </lineage>
</organism>
<dbReference type="InterPro" id="IPR029058">
    <property type="entry name" value="AB_hydrolase_fold"/>
</dbReference>
<dbReference type="EMBL" id="HE796982">
    <property type="protein sequence ID" value="CCM00426.1"/>
    <property type="molecule type" value="Genomic_DNA"/>
</dbReference>
<sequence>MPVRFPFAALAICSALSLLLFYHSGPDIAYTLSPQGCRMSWMSPSYVLQSAFDDSWSPFASRYSLFLYREVGWESPEMNPPAAQLHGSPVLFIPGNAGSSHQVRSIASSATRQFFSSPYHISPEFAKNGRKALDFFALEFNEDLSAFHGSTLDAEIRYARSAIDYILSLYAAGSQPATITVLAHSMGGVVATALLPHSNISALITMSTPHTLPPARLDRRIEAIYFSNQDVLLSDSTPILSLCGGATDLMVPAESCILHEPLSETDGHADISLPYRRTVFTSALEGAWTGVGHREIVWCHQVRWRIARAALELATVSSRVERENVLDKWLRDGHMLPPASPFDTGLDLNTLREDEIEYLETLTPLVLSGPTHSRTYLLPIPHSALRISFTLYLSRGSLAPIASHTPLPLRISVFHCQGSACTTLKPTTLKLVPEPIPNKPFPAPDEGADESEGVIVFGSEVSGGTHIAIRVEGADGRGWVVANYDNPNYVVSDVGPLGLIFSKANVVLQEDSLRTDMHFPRLLSNALLVYRAVPVFKDSSSCADALLPPLLQHTSHPSETHYFRLVAQEPSPRPILLHSHASGPFLSSDIKHPIFSTGCNLTIYSSNEQKCAVSSIEISIDWWGTLGRWGSRYAQAAVTWGGGVCALLICSFWGVSPYITAATSVTQSLHHFISHTFPRLLLASVLVSLLPLPVPFWVGNAGEPIFVAVAPILGITAVGLVVISWIVLRISVSAAAWFLKKVGNVRREDLSHRSSALISMGFVFLLIFVIIPWQVAFLGAWIYHFYTCAVHFTSASPIQASSNSSETISLMPRLHSSPSRLSISLENSQSPETQLPPSPLPPQRVASLYPSADGSAGNEQLHLLLLMTWLLPIVAPVLAVWVRTVGSSGIRAIWGSGSGWGADRNVFVVAPWLITVEWASVGGDFITARTGAARVSARLGMILLAIVAFFVGPRQAFIVLEVSSAVLTLVLVHNVGPRYWGGLGWNL</sequence>
<keyword evidence="15" id="KW-1185">Reference proteome</keyword>
<keyword evidence="4 10" id="KW-0812">Transmembrane</keyword>
<evidence type="ECO:0000256" key="6">
    <source>
        <dbReference type="ARBA" id="ARBA00022824"/>
    </source>
</evidence>
<feature type="transmembrane region" description="Helical" evidence="10">
    <location>
        <begin position="935"/>
        <end position="951"/>
    </location>
</feature>
<dbReference type="GeneID" id="24095337"/>
<comment type="function">
    <text evidence="10">Involved in inositol deacylation of GPI-anchored proteins which plays important roles in the quality control and ER-associated degradation of GPI-anchored proteins.</text>
</comment>
<evidence type="ECO:0000256" key="3">
    <source>
        <dbReference type="ARBA" id="ARBA00022448"/>
    </source>
</evidence>
<protein>
    <recommendedName>
        <fullName evidence="10">GPI inositol-deacylase</fullName>
        <ecNumber evidence="10">3.1.-.-</ecNumber>
    </recommendedName>
</protein>
<feature type="transmembrane region" description="Helical" evidence="10">
    <location>
        <begin position="637"/>
        <end position="659"/>
    </location>
</feature>
<dbReference type="InterPro" id="IPR056824">
    <property type="entry name" value="PGAP1_TMD"/>
</dbReference>
<evidence type="ECO:0000313" key="15">
    <source>
        <dbReference type="Proteomes" id="UP000006352"/>
    </source>
</evidence>
<keyword evidence="3 10" id="KW-0813">Transport</keyword>
<evidence type="ECO:0000256" key="4">
    <source>
        <dbReference type="ARBA" id="ARBA00022692"/>
    </source>
</evidence>
<dbReference type="InterPro" id="IPR039529">
    <property type="entry name" value="PGAP1/BST1"/>
</dbReference>
<keyword evidence="8 10" id="KW-1133">Transmembrane helix</keyword>
<dbReference type="InParanoid" id="J4I926"/>
<evidence type="ECO:0000313" key="14">
    <source>
        <dbReference type="EMBL" id="CCM00426.1"/>
    </source>
</evidence>
<feature type="transmembrane region" description="Helical" evidence="10">
    <location>
        <begin position="756"/>
        <end position="783"/>
    </location>
</feature>
<accession>J4I926</accession>
<reference evidence="14 15" key="1">
    <citation type="journal article" date="2012" name="Appl. Environ. Microbiol.">
        <title>Short-read sequencing for genomic analysis of the brown rot fungus Fibroporia radiculosa.</title>
        <authorList>
            <person name="Tang J.D."/>
            <person name="Perkins A.D."/>
            <person name="Sonstegard T.S."/>
            <person name="Schroeder S.G."/>
            <person name="Burgess S.C."/>
            <person name="Diehl S.V."/>
        </authorList>
    </citation>
    <scope>NUCLEOTIDE SEQUENCE [LARGE SCALE GENOMIC DNA]</scope>
    <source>
        <strain evidence="14 15">TFFH 294</strain>
    </source>
</reference>
<evidence type="ECO:0000259" key="12">
    <source>
        <dbReference type="Pfam" id="PF07819"/>
    </source>
</evidence>
<proteinExistence type="inferred from homology"/>
<evidence type="ECO:0000256" key="1">
    <source>
        <dbReference type="ARBA" id="ARBA00004477"/>
    </source>
</evidence>
<dbReference type="PANTHER" id="PTHR15495">
    <property type="entry name" value="NEGATIVE REGULATOR OF VESICLE FORMATION-RELATED"/>
    <property type="match status" value="1"/>
</dbReference>
<dbReference type="HOGENOM" id="CLU_006103_0_0_1"/>
<evidence type="ECO:0000259" key="13">
    <source>
        <dbReference type="Pfam" id="PF25140"/>
    </source>
</evidence>
<evidence type="ECO:0000256" key="7">
    <source>
        <dbReference type="ARBA" id="ARBA00022927"/>
    </source>
</evidence>
<keyword evidence="5 10" id="KW-0378">Hydrolase</keyword>
<dbReference type="GO" id="GO:0006505">
    <property type="term" value="P:GPI anchor metabolic process"/>
    <property type="evidence" value="ECO:0007669"/>
    <property type="project" value="TreeGrafter"/>
</dbReference>
<dbReference type="OrthoDB" id="348976at2759"/>
<dbReference type="InterPro" id="IPR012908">
    <property type="entry name" value="PGAP1-ab_dom-like"/>
</dbReference>
<feature type="domain" description="GPI inositol-deacylase transmembrane" evidence="13">
    <location>
        <begin position="703"/>
        <end position="972"/>
    </location>
</feature>
<comment type="subcellular location">
    <subcellularLocation>
        <location evidence="1">Endoplasmic reticulum membrane</location>
        <topology evidence="1">Multi-pass membrane protein</topology>
    </subcellularLocation>
</comment>
<dbReference type="GO" id="GO:0005789">
    <property type="term" value="C:endoplasmic reticulum membrane"/>
    <property type="evidence" value="ECO:0007669"/>
    <property type="project" value="UniProtKB-SubCell"/>
</dbReference>
<evidence type="ECO:0000256" key="11">
    <source>
        <dbReference type="SAM" id="SignalP"/>
    </source>
</evidence>
<dbReference type="EC" id="3.1.-.-" evidence="10"/>
<gene>
    <name evidence="14" type="ORF">FIBRA_02458</name>
</gene>
<feature type="transmembrane region" description="Helical" evidence="10">
    <location>
        <begin position="705"/>
        <end position="728"/>
    </location>
</feature>
<dbReference type="Pfam" id="PF25140">
    <property type="entry name" value="PGAP1_TMD"/>
    <property type="match status" value="1"/>
</dbReference>
<dbReference type="Gene3D" id="3.40.50.1820">
    <property type="entry name" value="alpha/beta hydrolase"/>
    <property type="match status" value="1"/>
</dbReference>
<evidence type="ECO:0000256" key="5">
    <source>
        <dbReference type="ARBA" id="ARBA00022801"/>
    </source>
</evidence>
<evidence type="ECO:0000256" key="2">
    <source>
        <dbReference type="ARBA" id="ARBA00006931"/>
    </source>
</evidence>
<keyword evidence="9 10" id="KW-0472">Membrane</keyword>
<keyword evidence="11" id="KW-0732">Signal</keyword>
<feature type="chain" id="PRO_5003779441" description="GPI inositol-deacylase" evidence="11">
    <location>
        <begin position="32"/>
        <end position="987"/>
    </location>
</feature>
<dbReference type="STRING" id="599839.J4I926"/>
<keyword evidence="6 10" id="KW-0256">Endoplasmic reticulum</keyword>
<feature type="signal peptide" evidence="11">
    <location>
        <begin position="1"/>
        <end position="31"/>
    </location>
</feature>
<comment type="similarity">
    <text evidence="2 10">Belongs to the GPI inositol-deacylase family.</text>
</comment>
<evidence type="ECO:0000256" key="10">
    <source>
        <dbReference type="RuleBase" id="RU365011"/>
    </source>
</evidence>
<feature type="domain" description="GPI inositol-deacylase PGAP1-like alpha/beta" evidence="12">
    <location>
        <begin position="84"/>
        <end position="312"/>
    </location>
</feature>
<dbReference type="PANTHER" id="PTHR15495:SF7">
    <property type="entry name" value="GPI INOSITOL-DEACYLASE"/>
    <property type="match status" value="1"/>
</dbReference>
<dbReference type="GO" id="GO:0006888">
    <property type="term" value="P:endoplasmic reticulum to Golgi vesicle-mediated transport"/>
    <property type="evidence" value="ECO:0007669"/>
    <property type="project" value="TreeGrafter"/>
</dbReference>
<dbReference type="RefSeq" id="XP_012179709.1">
    <property type="nucleotide sequence ID" value="XM_012324319.1"/>
</dbReference>
<name>J4I926_9APHY</name>
<dbReference type="Pfam" id="PF07819">
    <property type="entry name" value="PGAP1"/>
    <property type="match status" value="1"/>
</dbReference>
<evidence type="ECO:0000256" key="8">
    <source>
        <dbReference type="ARBA" id="ARBA00022989"/>
    </source>
</evidence>
<dbReference type="GO" id="GO:0015031">
    <property type="term" value="P:protein transport"/>
    <property type="evidence" value="ECO:0007669"/>
    <property type="project" value="UniProtKB-KW"/>
</dbReference>
<dbReference type="SUPFAM" id="SSF53474">
    <property type="entry name" value="alpha/beta-Hydrolases"/>
    <property type="match status" value="1"/>
</dbReference>
<feature type="transmembrane region" description="Helical" evidence="10">
    <location>
        <begin position="861"/>
        <end position="882"/>
    </location>
</feature>
<keyword evidence="7 10" id="KW-0653">Protein transport</keyword>
<dbReference type="GO" id="GO:0050185">
    <property type="term" value="F:phosphatidylinositol deacylase activity"/>
    <property type="evidence" value="ECO:0007669"/>
    <property type="project" value="TreeGrafter"/>
</dbReference>